<proteinExistence type="predicted"/>
<organism evidence="1">
    <name type="scientific">Utricularia reniformis</name>
    <dbReference type="NCBI Taxonomy" id="192314"/>
    <lineage>
        <taxon>Eukaryota</taxon>
        <taxon>Viridiplantae</taxon>
        <taxon>Streptophyta</taxon>
        <taxon>Embryophyta</taxon>
        <taxon>Tracheophyta</taxon>
        <taxon>Spermatophyta</taxon>
        <taxon>Magnoliopsida</taxon>
        <taxon>eudicotyledons</taxon>
        <taxon>Gunneridae</taxon>
        <taxon>Pentapetalae</taxon>
        <taxon>asterids</taxon>
        <taxon>lamiids</taxon>
        <taxon>Lamiales</taxon>
        <taxon>Lentibulariaceae</taxon>
        <taxon>Utricularia</taxon>
    </lineage>
</organism>
<evidence type="ECO:0000313" key="1">
    <source>
        <dbReference type="EMBL" id="ART30595.1"/>
    </source>
</evidence>
<dbReference type="EMBL" id="KY774314">
    <property type="protein sequence ID" value="ART30595.1"/>
    <property type="molecule type" value="Genomic_DNA"/>
</dbReference>
<gene>
    <name evidence="1" type="ORF">AEK19_MT0322</name>
</gene>
<accession>A0A1Y0AZJ0</accession>
<name>A0A1Y0AZJ0_9LAMI</name>
<keyword evidence="1" id="KW-0496">Mitochondrion</keyword>
<geneLocation type="mitochondrion" evidence="1"/>
<sequence length="72" mass="8013">MQRLCQQRKGVYVVKKQSFDSFLKSGFPLVIPLIDSEGILSTSFHQAVLPGGEASNSMPLYGVALLFLFPFY</sequence>
<dbReference type="AlphaFoldDB" id="A0A1Y0AZJ0"/>
<protein>
    <submittedName>
        <fullName evidence="1">Uncharacterized protein</fullName>
    </submittedName>
</protein>
<reference evidence="1" key="1">
    <citation type="submission" date="2017-03" db="EMBL/GenBank/DDBJ databases">
        <title>The mitochondrial genome of the carnivorous plant Utricularia reniformis (Lentibulariaceae): structure, comparative analysis and evolutionary landmarks.</title>
        <authorList>
            <person name="Silva S.R."/>
            <person name="Alvarenga D.O."/>
            <person name="Michael T.P."/>
            <person name="Miranda V.F.O."/>
            <person name="Varani A.M."/>
        </authorList>
    </citation>
    <scope>NUCLEOTIDE SEQUENCE</scope>
</reference>